<protein>
    <submittedName>
        <fullName evidence="2">Uncharacterized protein</fullName>
    </submittedName>
</protein>
<name>K0THL2_THAOC</name>
<reference evidence="2 3" key="1">
    <citation type="journal article" date="2012" name="Genome Biol.">
        <title>Genome and low-iron response of an oceanic diatom adapted to chronic iron limitation.</title>
        <authorList>
            <person name="Lommer M."/>
            <person name="Specht M."/>
            <person name="Roy A.S."/>
            <person name="Kraemer L."/>
            <person name="Andreson R."/>
            <person name="Gutowska M.A."/>
            <person name="Wolf J."/>
            <person name="Bergner S.V."/>
            <person name="Schilhabel M.B."/>
            <person name="Klostermeier U.C."/>
            <person name="Beiko R.G."/>
            <person name="Rosenstiel P."/>
            <person name="Hippler M."/>
            <person name="Laroche J."/>
        </authorList>
    </citation>
    <scope>NUCLEOTIDE SEQUENCE [LARGE SCALE GENOMIC DNA]</scope>
    <source>
        <strain evidence="2 3">CCMP1005</strain>
    </source>
</reference>
<dbReference type="AlphaFoldDB" id="K0THL2"/>
<evidence type="ECO:0000256" key="1">
    <source>
        <dbReference type="SAM" id="MobiDB-lite"/>
    </source>
</evidence>
<proteinExistence type="predicted"/>
<feature type="region of interest" description="Disordered" evidence="1">
    <location>
        <begin position="122"/>
        <end position="144"/>
    </location>
</feature>
<organism evidence="2 3">
    <name type="scientific">Thalassiosira oceanica</name>
    <name type="common">Marine diatom</name>
    <dbReference type="NCBI Taxonomy" id="159749"/>
    <lineage>
        <taxon>Eukaryota</taxon>
        <taxon>Sar</taxon>
        <taxon>Stramenopiles</taxon>
        <taxon>Ochrophyta</taxon>
        <taxon>Bacillariophyta</taxon>
        <taxon>Coscinodiscophyceae</taxon>
        <taxon>Thalassiosirophycidae</taxon>
        <taxon>Thalassiosirales</taxon>
        <taxon>Thalassiosiraceae</taxon>
        <taxon>Thalassiosira</taxon>
    </lineage>
</organism>
<feature type="compositionally biased region" description="Low complexity" evidence="1">
    <location>
        <begin position="38"/>
        <end position="47"/>
    </location>
</feature>
<evidence type="ECO:0000313" key="3">
    <source>
        <dbReference type="Proteomes" id="UP000266841"/>
    </source>
</evidence>
<gene>
    <name evidence="2" type="ORF">THAOC_08690</name>
</gene>
<comment type="caution">
    <text evidence="2">The sequence shown here is derived from an EMBL/GenBank/DDBJ whole genome shotgun (WGS) entry which is preliminary data.</text>
</comment>
<dbReference type="Proteomes" id="UP000266841">
    <property type="component" value="Unassembled WGS sequence"/>
</dbReference>
<accession>K0THL2</accession>
<sequence length="207" mass="22441">MRRSDQCRQNSARAIELGRQMLQRSSSKTLGDNDRGDSSSSITKSVSTPVDMQAAARRKPRNCSRAKIPLNQSFAKSVESNEMSSQDLQNLSSQMLSALATLDGASTGGLAQNDSFNAVNPPANSCRRRSHSINNADLPTNWKGAYKPKTAARRNSGADGLRKSAQMKLEAQKVLEGLHEELEDSDSDDDMLTLGLLGTLDEFPVAL</sequence>
<dbReference type="EMBL" id="AGNL01009230">
    <property type="protein sequence ID" value="EJK69992.1"/>
    <property type="molecule type" value="Genomic_DNA"/>
</dbReference>
<feature type="region of interest" description="Disordered" evidence="1">
    <location>
        <begin position="18"/>
        <end position="67"/>
    </location>
</feature>
<keyword evidence="3" id="KW-1185">Reference proteome</keyword>
<evidence type="ECO:0000313" key="2">
    <source>
        <dbReference type="EMBL" id="EJK69992.1"/>
    </source>
</evidence>